<proteinExistence type="predicted"/>
<name>A0A6I4W749_9ACTN</name>
<dbReference type="EMBL" id="WUTW01000001">
    <property type="protein sequence ID" value="MXQ62532.1"/>
    <property type="molecule type" value="Genomic_DNA"/>
</dbReference>
<protein>
    <recommendedName>
        <fullName evidence="5">Secreted protein</fullName>
    </recommendedName>
</protein>
<evidence type="ECO:0000313" key="3">
    <source>
        <dbReference type="EMBL" id="MXQ62532.1"/>
    </source>
</evidence>
<feature type="chain" id="PRO_5038561691" description="Secreted protein" evidence="2">
    <location>
        <begin position="20"/>
        <end position="119"/>
    </location>
</feature>
<dbReference type="RefSeq" id="WP_161100826.1">
    <property type="nucleotide sequence ID" value="NZ_JBHLYI010000009.1"/>
</dbReference>
<reference evidence="3 4" key="1">
    <citation type="submission" date="2019-12" db="EMBL/GenBank/DDBJ databases">
        <title>Nocardia macrotermitis sp. nov. and Nocardia aurantia sp. nov., isolated from the gut of the fungus growing-termite Macrotermes natalensis.</title>
        <authorList>
            <person name="Christine B."/>
            <person name="Rene B."/>
        </authorList>
    </citation>
    <scope>NUCLEOTIDE SEQUENCE [LARGE SCALE GENOMIC DNA]</scope>
    <source>
        <strain evidence="3 4">DSM 102126</strain>
    </source>
</reference>
<dbReference type="AlphaFoldDB" id="A0A6I4W749"/>
<organism evidence="3 4">
    <name type="scientific">Actinomadura rayongensis</name>
    <dbReference type="NCBI Taxonomy" id="1429076"/>
    <lineage>
        <taxon>Bacteria</taxon>
        <taxon>Bacillati</taxon>
        <taxon>Actinomycetota</taxon>
        <taxon>Actinomycetes</taxon>
        <taxon>Streptosporangiales</taxon>
        <taxon>Thermomonosporaceae</taxon>
        <taxon>Actinomadura</taxon>
    </lineage>
</organism>
<comment type="caution">
    <text evidence="3">The sequence shown here is derived from an EMBL/GenBank/DDBJ whole genome shotgun (WGS) entry which is preliminary data.</text>
</comment>
<dbReference type="Proteomes" id="UP000431901">
    <property type="component" value="Unassembled WGS sequence"/>
</dbReference>
<keyword evidence="2" id="KW-0732">Signal</keyword>
<accession>A0A6I4W749</accession>
<dbReference type="OrthoDB" id="3483765at2"/>
<evidence type="ECO:0000256" key="1">
    <source>
        <dbReference type="SAM" id="MobiDB-lite"/>
    </source>
</evidence>
<evidence type="ECO:0000256" key="2">
    <source>
        <dbReference type="SAM" id="SignalP"/>
    </source>
</evidence>
<evidence type="ECO:0008006" key="5">
    <source>
        <dbReference type="Google" id="ProtNLM"/>
    </source>
</evidence>
<evidence type="ECO:0000313" key="4">
    <source>
        <dbReference type="Proteomes" id="UP000431901"/>
    </source>
</evidence>
<gene>
    <name evidence="3" type="ORF">GQ466_00610</name>
</gene>
<sequence>MRPLVVTALGAAVVAAGLAAPSAAVSVTGPPERTAPGRHTEITVPGCGERDRAASPAFTAPVRLDDEGSGVATVRRAVRPGRYPVTARCGTRTVTGMIDVSRTRAWQGLLPPSLDGHPD</sequence>
<keyword evidence="4" id="KW-1185">Reference proteome</keyword>
<feature type="signal peptide" evidence="2">
    <location>
        <begin position="1"/>
        <end position="19"/>
    </location>
</feature>
<feature type="region of interest" description="Disordered" evidence="1">
    <location>
        <begin position="25"/>
        <end position="53"/>
    </location>
</feature>